<sequence length="70" mass="7731">MSISGGCELCTTGDASFGCDRCGKLVCDEHYDRDSGYCTECAAELRRPHDPVEERDDDGFDDGVDTYRVD</sequence>
<proteinExistence type="predicted"/>
<name>A0A5N5UEK0_9EURY</name>
<dbReference type="EMBL" id="QMDY01000001">
    <property type="protein sequence ID" value="KAB7519795.1"/>
    <property type="molecule type" value="Genomic_DNA"/>
</dbReference>
<evidence type="ECO:0000313" key="4">
    <source>
        <dbReference type="EMBL" id="KAB7519795.1"/>
    </source>
</evidence>
<organism evidence="3 6">
    <name type="scientific">Halosegnis rubeus</name>
    <dbReference type="NCBI Taxonomy" id="2212850"/>
    <lineage>
        <taxon>Archaea</taxon>
        <taxon>Methanobacteriati</taxon>
        <taxon>Methanobacteriota</taxon>
        <taxon>Stenosarchaea group</taxon>
        <taxon>Halobacteria</taxon>
        <taxon>Halobacteriales</taxon>
        <taxon>Natronomonadaceae</taxon>
        <taxon>Halosegnis</taxon>
    </lineage>
</organism>
<dbReference type="EMBL" id="QJOW01000002">
    <property type="protein sequence ID" value="KAB7517077.1"/>
    <property type="molecule type" value="Genomic_DNA"/>
</dbReference>
<feature type="region of interest" description="Disordered" evidence="1">
    <location>
        <begin position="50"/>
        <end position="70"/>
    </location>
</feature>
<dbReference type="EMBL" id="QKKZ01000001">
    <property type="protein sequence ID" value="KAB7515708.1"/>
    <property type="molecule type" value="Genomic_DNA"/>
</dbReference>
<keyword evidence="7" id="KW-1185">Reference proteome</keyword>
<evidence type="ECO:0000313" key="3">
    <source>
        <dbReference type="EMBL" id="KAB7517077.1"/>
    </source>
</evidence>
<dbReference type="AlphaFoldDB" id="A0A5N5UEK0"/>
<evidence type="ECO:0000313" key="5">
    <source>
        <dbReference type="Proteomes" id="UP000326207"/>
    </source>
</evidence>
<evidence type="ECO:0008006" key="8">
    <source>
        <dbReference type="Google" id="ProtNLM"/>
    </source>
</evidence>
<dbReference type="Proteomes" id="UP000326207">
    <property type="component" value="Unassembled WGS sequence"/>
</dbReference>
<dbReference type="OrthoDB" id="70008at2157"/>
<dbReference type="RefSeq" id="WP_075938145.1">
    <property type="nucleotide sequence ID" value="NZ_QJOW01000002.1"/>
</dbReference>
<comment type="caution">
    <text evidence="3">The sequence shown here is derived from an EMBL/GenBank/DDBJ whole genome shotgun (WGS) entry which is preliminary data.</text>
</comment>
<evidence type="ECO:0000256" key="1">
    <source>
        <dbReference type="SAM" id="MobiDB-lite"/>
    </source>
</evidence>
<evidence type="ECO:0000313" key="2">
    <source>
        <dbReference type="EMBL" id="KAB7515708.1"/>
    </source>
</evidence>
<accession>A0A5N5UEK0</accession>
<accession>A0A5N5UQN0</accession>
<dbReference type="Proteomes" id="UP000326865">
    <property type="component" value="Unassembled WGS sequence"/>
</dbReference>
<reference evidence="5 6" key="1">
    <citation type="submission" date="2019-10" db="EMBL/GenBank/DDBJ databases">
        <title>Unraveling microbial dark matter from salterns through culturing: the case of the genus Halosegnis.</title>
        <authorList>
            <person name="Duran-Viseras A."/>
            <person name="Andrei A.-S."/>
            <person name="Vera-Gargallo B."/>
            <person name="Ghai R."/>
            <person name="Sanchez-Porro C."/>
            <person name="Ventosa A."/>
        </authorList>
    </citation>
    <scope>NUCLEOTIDE SEQUENCE [LARGE SCALE GENOMIC DNA]</scope>
    <source>
        <strain evidence="3 6">F17-44</strain>
        <strain evidence="2 7">F18-79</strain>
        <strain evidence="4 5">F19-13</strain>
    </source>
</reference>
<gene>
    <name evidence="2" type="ORF">DM867_00755</name>
    <name evidence="3" type="ORF">DMP03_06880</name>
    <name evidence="4" type="ORF">DP108_00650</name>
</gene>
<evidence type="ECO:0000313" key="6">
    <source>
        <dbReference type="Proteomes" id="UP000326302"/>
    </source>
</evidence>
<accession>A0A5N5UAY2</accession>
<protein>
    <recommendedName>
        <fullName evidence="8">HIT-type domain-containing protein</fullName>
    </recommendedName>
</protein>
<dbReference type="Proteomes" id="UP000326302">
    <property type="component" value="Unassembled WGS sequence"/>
</dbReference>
<feature type="compositionally biased region" description="Acidic residues" evidence="1">
    <location>
        <begin position="53"/>
        <end position="64"/>
    </location>
</feature>
<evidence type="ECO:0000313" key="7">
    <source>
        <dbReference type="Proteomes" id="UP000326865"/>
    </source>
</evidence>